<dbReference type="PRINTS" id="PR00404">
    <property type="entry name" value="MADSDOMAIN"/>
</dbReference>
<dbReference type="PANTHER" id="PTHR11945">
    <property type="entry name" value="MADS BOX PROTEIN"/>
    <property type="match status" value="1"/>
</dbReference>
<sequence>MEHKKTAGRQKISLAKIENESARFTTFSKRRSGLYKRACELVRECDVDLGIVMSSPKGIPYSFSSPTSNVVIDRFINPTANLSSSDRLVAAEARKKVSQFNDILKELDEREKIANEKLDRLNEARDLGWWESIDQLNVHDVMKLEAWLISGEFKLNEHLEQLENGASSSSQIPSDDANISPNVF</sequence>
<evidence type="ECO:0000256" key="1">
    <source>
        <dbReference type="ARBA" id="ARBA00004123"/>
    </source>
</evidence>
<evidence type="ECO:0000256" key="4">
    <source>
        <dbReference type="ARBA" id="ARBA00023163"/>
    </source>
</evidence>
<evidence type="ECO:0000313" key="9">
    <source>
        <dbReference type="Proteomes" id="UP000694930"/>
    </source>
</evidence>
<gene>
    <name evidence="10" type="primary">LOC107002140</name>
</gene>
<feature type="region of interest" description="Disordered" evidence="7">
    <location>
        <begin position="164"/>
        <end position="184"/>
    </location>
</feature>
<accession>A0ABM1UXE2</accession>
<keyword evidence="3" id="KW-0238">DNA-binding</keyword>
<evidence type="ECO:0000313" key="10">
    <source>
        <dbReference type="RefSeq" id="XP_027768160.1"/>
    </source>
</evidence>
<comment type="subcellular location">
    <subcellularLocation>
        <location evidence="1">Nucleus</location>
    </subcellularLocation>
</comment>
<evidence type="ECO:0000256" key="6">
    <source>
        <dbReference type="SAM" id="Coils"/>
    </source>
</evidence>
<keyword evidence="9" id="KW-1185">Reference proteome</keyword>
<dbReference type="InterPro" id="IPR002100">
    <property type="entry name" value="TF_MADSbox"/>
</dbReference>
<dbReference type="SUPFAM" id="SSF55455">
    <property type="entry name" value="SRF-like"/>
    <property type="match status" value="1"/>
</dbReference>
<dbReference type="Gene3D" id="3.40.1810.10">
    <property type="entry name" value="Transcription factor, MADS-box"/>
    <property type="match status" value="1"/>
</dbReference>
<evidence type="ECO:0000256" key="5">
    <source>
        <dbReference type="ARBA" id="ARBA00023242"/>
    </source>
</evidence>
<dbReference type="Pfam" id="PF00319">
    <property type="entry name" value="SRF-TF"/>
    <property type="match status" value="1"/>
</dbReference>
<name>A0ABM1UXE2_SOLPN</name>
<proteinExistence type="predicted"/>
<keyword evidence="4" id="KW-0804">Transcription</keyword>
<reference evidence="9" key="1">
    <citation type="journal article" date="2014" name="Nat. Genet.">
        <title>The genome of the stress-tolerant wild tomato species Solanum pennellii.</title>
        <authorList>
            <person name="Bolger A."/>
            <person name="Scossa F."/>
            <person name="Bolger M.E."/>
            <person name="Lanz C."/>
            <person name="Maumus F."/>
            <person name="Tohge T."/>
            <person name="Quesneville H."/>
            <person name="Alseekh S."/>
            <person name="Sorensen I."/>
            <person name="Lichtenstein G."/>
            <person name="Fich E.A."/>
            <person name="Conte M."/>
            <person name="Keller H."/>
            <person name="Schneeberger K."/>
            <person name="Schwacke R."/>
            <person name="Ofner I."/>
            <person name="Vrebalov J."/>
            <person name="Xu Y."/>
            <person name="Osorio S."/>
            <person name="Aflitos S.A."/>
            <person name="Schijlen E."/>
            <person name="Jimenez-Gomez J.M."/>
            <person name="Ryngajllo M."/>
            <person name="Kimura S."/>
            <person name="Kumar R."/>
            <person name="Koenig D."/>
            <person name="Headland L.R."/>
            <person name="Maloof J.N."/>
            <person name="Sinha N."/>
            <person name="van Ham R.C."/>
            <person name="Lankhorst R.K."/>
            <person name="Mao L."/>
            <person name="Vogel A."/>
            <person name="Arsova B."/>
            <person name="Panstruga R."/>
            <person name="Fei Z."/>
            <person name="Rose J.K."/>
            <person name="Zamir D."/>
            <person name="Carrari F."/>
            <person name="Giovannoni J.J."/>
            <person name="Weigel D."/>
            <person name="Usadel B."/>
            <person name="Fernie A.R."/>
        </authorList>
    </citation>
    <scope>NUCLEOTIDE SEQUENCE [LARGE SCALE GENOMIC DNA]</scope>
    <source>
        <strain evidence="9">cv. LA0716</strain>
    </source>
</reference>
<feature type="coiled-coil region" evidence="6">
    <location>
        <begin position="90"/>
        <end position="124"/>
    </location>
</feature>
<dbReference type="SMART" id="SM00432">
    <property type="entry name" value="MADS"/>
    <property type="match status" value="1"/>
</dbReference>
<reference evidence="10" key="2">
    <citation type="submission" date="2025-08" db="UniProtKB">
        <authorList>
            <consortium name="RefSeq"/>
        </authorList>
    </citation>
    <scope>IDENTIFICATION</scope>
</reference>
<dbReference type="GeneID" id="107002140"/>
<dbReference type="PROSITE" id="PS50066">
    <property type="entry name" value="MADS_BOX_2"/>
    <property type="match status" value="1"/>
</dbReference>
<dbReference type="InterPro" id="IPR036879">
    <property type="entry name" value="TF_MADSbox_sf"/>
</dbReference>
<dbReference type="RefSeq" id="XP_027768160.1">
    <property type="nucleotide sequence ID" value="XM_027912359.1"/>
</dbReference>
<evidence type="ECO:0000256" key="3">
    <source>
        <dbReference type="ARBA" id="ARBA00023125"/>
    </source>
</evidence>
<organism evidence="9 10">
    <name type="scientific">Solanum pennellii</name>
    <name type="common">Tomato</name>
    <name type="synonym">Lycopersicon pennellii</name>
    <dbReference type="NCBI Taxonomy" id="28526"/>
    <lineage>
        <taxon>Eukaryota</taxon>
        <taxon>Viridiplantae</taxon>
        <taxon>Streptophyta</taxon>
        <taxon>Embryophyta</taxon>
        <taxon>Tracheophyta</taxon>
        <taxon>Spermatophyta</taxon>
        <taxon>Magnoliopsida</taxon>
        <taxon>eudicotyledons</taxon>
        <taxon>Gunneridae</taxon>
        <taxon>Pentapetalae</taxon>
        <taxon>asterids</taxon>
        <taxon>lamiids</taxon>
        <taxon>Solanales</taxon>
        <taxon>Solanaceae</taxon>
        <taxon>Solanoideae</taxon>
        <taxon>Solaneae</taxon>
        <taxon>Solanum</taxon>
        <taxon>Solanum subgen. Lycopersicon</taxon>
    </lineage>
</organism>
<evidence type="ECO:0000259" key="8">
    <source>
        <dbReference type="PROSITE" id="PS50066"/>
    </source>
</evidence>
<dbReference type="Proteomes" id="UP000694930">
    <property type="component" value="Chromosome 10"/>
</dbReference>
<evidence type="ECO:0000256" key="7">
    <source>
        <dbReference type="SAM" id="MobiDB-lite"/>
    </source>
</evidence>
<protein>
    <submittedName>
        <fullName evidence="10">Agamous-like MADS-box protein AGL29</fullName>
    </submittedName>
</protein>
<keyword evidence="5" id="KW-0539">Nucleus</keyword>
<feature type="domain" description="MADS-box" evidence="8">
    <location>
        <begin position="7"/>
        <end position="67"/>
    </location>
</feature>
<dbReference type="PANTHER" id="PTHR11945:SF706">
    <property type="entry name" value="MADS-BOX DOMAIN-CONTAINING PROTEIN"/>
    <property type="match status" value="1"/>
</dbReference>
<keyword evidence="2" id="KW-0805">Transcription regulation</keyword>
<keyword evidence="6" id="KW-0175">Coiled coil</keyword>
<evidence type="ECO:0000256" key="2">
    <source>
        <dbReference type="ARBA" id="ARBA00023015"/>
    </source>
</evidence>